<dbReference type="CDD" id="cd07035">
    <property type="entry name" value="TPP_PYR_POX_like"/>
    <property type="match status" value="1"/>
</dbReference>
<dbReference type="PROSITE" id="PS00187">
    <property type="entry name" value="TPP_ENZYMES"/>
    <property type="match status" value="1"/>
</dbReference>
<dbReference type="NCBIfam" id="TIGR02418">
    <property type="entry name" value="acolac_catab"/>
    <property type="match status" value="1"/>
</dbReference>
<dbReference type="Pfam" id="PF02776">
    <property type="entry name" value="TPP_enzyme_N"/>
    <property type="match status" value="1"/>
</dbReference>
<dbReference type="InterPro" id="IPR012001">
    <property type="entry name" value="Thiamin_PyroP_enz_TPP-bd_dom"/>
</dbReference>
<dbReference type="EMBL" id="CP017151">
    <property type="protein sequence ID" value="AOR73507.1"/>
    <property type="molecule type" value="Genomic_DNA"/>
</dbReference>
<evidence type="ECO:0000259" key="6">
    <source>
        <dbReference type="Pfam" id="PF02776"/>
    </source>
</evidence>
<evidence type="ECO:0000256" key="1">
    <source>
        <dbReference type="ARBA" id="ARBA00007812"/>
    </source>
</evidence>
<dbReference type="Pfam" id="PF00205">
    <property type="entry name" value="TPP_enzyme_M"/>
    <property type="match status" value="1"/>
</dbReference>
<dbReference type="InterPro" id="IPR029035">
    <property type="entry name" value="DHS-like_NAD/FAD-binding_dom"/>
</dbReference>
<feature type="domain" description="Thiamine pyrophosphate enzyme TPP-binding" evidence="5">
    <location>
        <begin position="396"/>
        <end position="542"/>
    </location>
</feature>
<reference evidence="7 8" key="1">
    <citation type="submission" date="2016-09" db="EMBL/GenBank/DDBJ databases">
        <title>Genome Sequence of the Lactobacillus fermentum strain NCC2970 (CNCM I-5068).</title>
        <authorList>
            <person name="Barretto C."/>
            <person name="Ngom-Bru C."/>
            <person name="Genevaz A."/>
            <person name="Fournier C."/>
            <person name="Moine D."/>
            <person name="Kassam M."/>
            <person name="Iltis A."/>
            <person name="Sagory-Zalkind P."/>
            <person name="Faucherand G."/>
            <person name="Descombes P."/>
            <person name="Duboux S."/>
        </authorList>
    </citation>
    <scope>NUCLEOTIDE SEQUENCE [LARGE SCALE GENOMIC DNA]</scope>
    <source>
        <strain evidence="7 8">NCC2970</strain>
    </source>
</reference>
<dbReference type="FunFam" id="3.40.50.970:FF:000007">
    <property type="entry name" value="Acetolactate synthase"/>
    <property type="match status" value="1"/>
</dbReference>
<dbReference type="GO" id="GO:0003984">
    <property type="term" value="F:acetolactate synthase activity"/>
    <property type="evidence" value="ECO:0007669"/>
    <property type="project" value="UniProtKB-EC"/>
</dbReference>
<comment type="similarity">
    <text evidence="1 3">Belongs to the TPP enzyme family.</text>
</comment>
<dbReference type="NCBIfam" id="NF006378">
    <property type="entry name" value="PRK08617.1"/>
    <property type="match status" value="1"/>
</dbReference>
<keyword evidence="7" id="KW-0808">Transferase</keyword>
<evidence type="ECO:0000313" key="8">
    <source>
        <dbReference type="Proteomes" id="UP000094714"/>
    </source>
</evidence>
<dbReference type="Gene3D" id="3.40.50.970">
    <property type="match status" value="2"/>
</dbReference>
<dbReference type="SUPFAM" id="SSF52467">
    <property type="entry name" value="DHS-like NAD/FAD-binding domain"/>
    <property type="match status" value="1"/>
</dbReference>
<dbReference type="GO" id="GO:0009097">
    <property type="term" value="P:isoleucine biosynthetic process"/>
    <property type="evidence" value="ECO:0007669"/>
    <property type="project" value="TreeGrafter"/>
</dbReference>
<organism evidence="7 8">
    <name type="scientific">Limosilactobacillus fermentum</name>
    <name type="common">Lactobacillus fermentum</name>
    <dbReference type="NCBI Taxonomy" id="1613"/>
    <lineage>
        <taxon>Bacteria</taxon>
        <taxon>Bacillati</taxon>
        <taxon>Bacillota</taxon>
        <taxon>Bacilli</taxon>
        <taxon>Lactobacillales</taxon>
        <taxon>Lactobacillaceae</taxon>
        <taxon>Limosilactobacillus</taxon>
    </lineage>
</organism>
<keyword evidence="2 3" id="KW-0786">Thiamine pyrophosphate</keyword>
<gene>
    <name evidence="7" type="ORF">LACFE_CDS0023</name>
</gene>
<dbReference type="GO" id="GO:0005948">
    <property type="term" value="C:acetolactate synthase complex"/>
    <property type="evidence" value="ECO:0007669"/>
    <property type="project" value="TreeGrafter"/>
</dbReference>
<dbReference type="GO" id="GO:0034077">
    <property type="term" value="P:butanediol metabolic process"/>
    <property type="evidence" value="ECO:0007669"/>
    <property type="project" value="InterPro"/>
</dbReference>
<dbReference type="InterPro" id="IPR029061">
    <property type="entry name" value="THDP-binding"/>
</dbReference>
<sequence>MEMREEKKRYGADAIVDSLANHDVKYVFGVPGAKIDRLFERLDHPVNPKAPKLIVTRHEQNASFIAGGIGRLTGKPGVVLTTSGPGVSNLATGLVTATAEGDPVLAISGQVPRRDLKRLTHQSMDNAALLAPVTKYSAEVQDPNNLSEVLANAYQEAVAPKQGAAFVSVPQDVTDGEVTSAPLAPREDVKLGPANLSDVEWLAKQVKDAKLPVLLVGMRASDEETTAAIRQLVAETHLPVVETFQGAGIISRELESDFFGRVGLFRNQPGDRVLKESDLVIAVGYDPIEYEPRNWDPTASARVVVIDTKQAQLDNNFQPERELIGDIASTLTLLSPQLTGYSVPKNSRAFLDQVQIEVTTRDEPKPVKEGQVLNHPLNIVAAMQERIDDDMTVTADIGSFYIWLARHFRSYQPRHLLFTNGMQTLGVGLPWGIAAALVRPNSKVVSVSGDGGFLFSAQELETAVRLNLNIVHLVWNDGNYDMVKFQEELKYGHDAGVKFGPVDFAKYAESFGATGLRVEKAADLGKVLDKAFATQGPVVVDIPVDYSDNPELGKQLIQDNIN</sequence>
<dbReference type="Proteomes" id="UP000094714">
    <property type="component" value="Chromosome"/>
</dbReference>
<dbReference type="GO" id="GO:0009099">
    <property type="term" value="P:L-valine biosynthetic process"/>
    <property type="evidence" value="ECO:0007669"/>
    <property type="project" value="TreeGrafter"/>
</dbReference>
<feature type="domain" description="Thiamine pyrophosphate enzyme central" evidence="4">
    <location>
        <begin position="200"/>
        <end position="333"/>
    </location>
</feature>
<protein>
    <submittedName>
        <fullName evidence="7">Acetolactate synthase, catabolic</fullName>
        <ecNumber evidence="7">2.2.1.6</ecNumber>
        <ecNumber evidence="7">2.5.1.66</ecNumber>
    </submittedName>
</protein>
<dbReference type="GO" id="GO:0033848">
    <property type="term" value="F:N2-(2-carboxyethyl)arginine synthase activity"/>
    <property type="evidence" value="ECO:0007669"/>
    <property type="project" value="UniProtKB-EC"/>
</dbReference>
<name>A0A1D7ZUG7_LIMFE</name>
<evidence type="ECO:0000313" key="7">
    <source>
        <dbReference type="EMBL" id="AOR73507.1"/>
    </source>
</evidence>
<accession>A0A1D7ZUG7</accession>
<evidence type="ECO:0000259" key="5">
    <source>
        <dbReference type="Pfam" id="PF02775"/>
    </source>
</evidence>
<feature type="domain" description="Thiamine pyrophosphate enzyme N-terminal TPP-binding" evidence="6">
    <location>
        <begin position="11"/>
        <end position="128"/>
    </location>
</feature>
<dbReference type="Pfam" id="PF02775">
    <property type="entry name" value="TPP_enzyme_C"/>
    <property type="match status" value="1"/>
</dbReference>
<dbReference type="AlphaFoldDB" id="A0A1D7ZUG7"/>
<dbReference type="PATRIC" id="fig|1613.112.peg.25"/>
<dbReference type="GO" id="GO:0000287">
    <property type="term" value="F:magnesium ion binding"/>
    <property type="evidence" value="ECO:0007669"/>
    <property type="project" value="InterPro"/>
</dbReference>
<dbReference type="InterPro" id="IPR045229">
    <property type="entry name" value="TPP_enz"/>
</dbReference>
<dbReference type="InterPro" id="IPR012782">
    <property type="entry name" value="Acetolactate_synth_catblc"/>
</dbReference>
<proteinExistence type="inferred from homology"/>
<dbReference type="EC" id="2.2.1.6" evidence="7"/>
<dbReference type="SUPFAM" id="SSF52518">
    <property type="entry name" value="Thiamin diphosphate-binding fold (THDP-binding)"/>
    <property type="match status" value="2"/>
</dbReference>
<dbReference type="GO" id="GO:0030976">
    <property type="term" value="F:thiamine pyrophosphate binding"/>
    <property type="evidence" value="ECO:0007669"/>
    <property type="project" value="InterPro"/>
</dbReference>
<dbReference type="EC" id="2.5.1.66" evidence="7"/>
<dbReference type="InterPro" id="IPR012000">
    <property type="entry name" value="Thiamin_PyroP_enz_cen_dom"/>
</dbReference>
<dbReference type="InterPro" id="IPR011766">
    <property type="entry name" value="TPP_enzyme_TPP-bd"/>
</dbReference>
<dbReference type="Gene3D" id="3.40.50.1220">
    <property type="entry name" value="TPP-binding domain"/>
    <property type="match status" value="1"/>
</dbReference>
<evidence type="ECO:0000256" key="2">
    <source>
        <dbReference type="ARBA" id="ARBA00023052"/>
    </source>
</evidence>
<evidence type="ECO:0000256" key="3">
    <source>
        <dbReference type="RuleBase" id="RU362132"/>
    </source>
</evidence>
<evidence type="ECO:0000259" key="4">
    <source>
        <dbReference type="Pfam" id="PF00205"/>
    </source>
</evidence>
<dbReference type="PANTHER" id="PTHR18968">
    <property type="entry name" value="THIAMINE PYROPHOSPHATE ENZYMES"/>
    <property type="match status" value="1"/>
</dbReference>
<dbReference type="PANTHER" id="PTHR18968:SF129">
    <property type="entry name" value="ACETOLACTATE SYNTHASE"/>
    <property type="match status" value="1"/>
</dbReference>
<dbReference type="GO" id="GO:0050660">
    <property type="term" value="F:flavin adenine dinucleotide binding"/>
    <property type="evidence" value="ECO:0007669"/>
    <property type="project" value="TreeGrafter"/>
</dbReference>
<dbReference type="InterPro" id="IPR000399">
    <property type="entry name" value="TPP-bd_CS"/>
</dbReference>